<dbReference type="InterPro" id="IPR017592">
    <property type="entry name" value="Pilus_assmbl_Flp-typ_CpaB"/>
</dbReference>
<feature type="chain" id="PRO_5032604534" evidence="2">
    <location>
        <begin position="23"/>
        <end position="341"/>
    </location>
</feature>
<keyword evidence="2" id="KW-0732">Signal</keyword>
<evidence type="ECO:0000259" key="3">
    <source>
        <dbReference type="SMART" id="SM00858"/>
    </source>
</evidence>
<accession>A0A845A7Q8</accession>
<keyword evidence="5" id="KW-1185">Reference proteome</keyword>
<dbReference type="Pfam" id="PF08666">
    <property type="entry name" value="SAF"/>
    <property type="match status" value="1"/>
</dbReference>
<feature type="signal peptide" evidence="2">
    <location>
        <begin position="1"/>
        <end position="22"/>
    </location>
</feature>
<dbReference type="NCBIfam" id="TIGR03177">
    <property type="entry name" value="pilus_cpaB"/>
    <property type="match status" value="1"/>
</dbReference>
<dbReference type="InterPro" id="IPR013974">
    <property type="entry name" value="SAF"/>
</dbReference>
<proteinExistence type="predicted"/>
<name>A0A845A7Q8_9SPHN</name>
<comment type="caution">
    <text evidence="4">The sequence shown here is derived from an EMBL/GenBank/DDBJ whole genome shotgun (WGS) entry which is preliminary data.</text>
</comment>
<dbReference type="InterPro" id="IPR031571">
    <property type="entry name" value="RcpC_dom"/>
</dbReference>
<gene>
    <name evidence="4" type="primary">cpaB</name>
    <name evidence="4" type="ORF">GRI39_06665</name>
</gene>
<sequence length="341" mass="35327">MDRRKLILLVGALIVAIATALAARSMFTGASAPTASAAQEVPVGPKVLVANKALPVGTIITADAIGFQAWPKGLVKDAYFLQGSADMSDLLGTVVRFAITAGEPVTKGALVAPGDRGFLAAALGPGMRAVTVPVSENTGVAGFVFPGDRVDLVLTQTISGTEGQPLNTAETVLRNLRVLATDRTTAPAKTEDGKTAVPGFSNVTLEVTPRIAEKVAVAQTMGTLSLSLRSIADNQSELEEAIASGDIELPADATPDEEEKILKTALSRPQDSRSTYVTGGDVSRFQRRSMPPQTNTNQQSQPAMVMPNMATAANSTSAPARNGPVVRVSRGNDTVAVPVGK</sequence>
<dbReference type="OrthoDB" id="163768at2"/>
<evidence type="ECO:0000256" key="2">
    <source>
        <dbReference type="SAM" id="SignalP"/>
    </source>
</evidence>
<organism evidence="4 5">
    <name type="scientific">Altericroceibacterium indicum</name>
    <dbReference type="NCBI Taxonomy" id="374177"/>
    <lineage>
        <taxon>Bacteria</taxon>
        <taxon>Pseudomonadati</taxon>
        <taxon>Pseudomonadota</taxon>
        <taxon>Alphaproteobacteria</taxon>
        <taxon>Sphingomonadales</taxon>
        <taxon>Erythrobacteraceae</taxon>
        <taxon>Altericroceibacterium</taxon>
    </lineage>
</organism>
<evidence type="ECO:0000313" key="4">
    <source>
        <dbReference type="EMBL" id="MXP25724.1"/>
    </source>
</evidence>
<reference evidence="4 5" key="1">
    <citation type="submission" date="2019-12" db="EMBL/GenBank/DDBJ databases">
        <title>Genomic-based taxomic classification of the family Erythrobacteraceae.</title>
        <authorList>
            <person name="Xu L."/>
        </authorList>
    </citation>
    <scope>NUCLEOTIDE SEQUENCE [LARGE SCALE GENOMIC DNA]</scope>
    <source>
        <strain evidence="4 5">DSM 18604</strain>
    </source>
</reference>
<dbReference type="AlphaFoldDB" id="A0A845A7Q8"/>
<evidence type="ECO:0000313" key="5">
    <source>
        <dbReference type="Proteomes" id="UP000460561"/>
    </source>
</evidence>
<protein>
    <submittedName>
        <fullName evidence="4">Flp pilus assembly protein CpaB</fullName>
    </submittedName>
</protein>
<dbReference type="EMBL" id="WTYQ01000002">
    <property type="protein sequence ID" value="MXP25724.1"/>
    <property type="molecule type" value="Genomic_DNA"/>
</dbReference>
<dbReference type="SMART" id="SM00858">
    <property type="entry name" value="SAF"/>
    <property type="match status" value="1"/>
</dbReference>
<feature type="region of interest" description="Disordered" evidence="1">
    <location>
        <begin position="308"/>
        <end position="341"/>
    </location>
</feature>
<evidence type="ECO:0000256" key="1">
    <source>
        <dbReference type="SAM" id="MobiDB-lite"/>
    </source>
</evidence>
<feature type="domain" description="SAF" evidence="3">
    <location>
        <begin position="45"/>
        <end position="111"/>
    </location>
</feature>
<dbReference type="CDD" id="cd11614">
    <property type="entry name" value="SAF_CpaB_FlgA_like"/>
    <property type="match status" value="1"/>
</dbReference>
<dbReference type="Pfam" id="PF16976">
    <property type="entry name" value="RcpC"/>
    <property type="match status" value="1"/>
</dbReference>
<dbReference type="Proteomes" id="UP000460561">
    <property type="component" value="Unassembled WGS sequence"/>
</dbReference>
<dbReference type="RefSeq" id="WP_160738922.1">
    <property type="nucleotide sequence ID" value="NZ_WTYQ01000002.1"/>
</dbReference>